<dbReference type="OrthoDB" id="9805202at2"/>
<proteinExistence type="predicted"/>
<dbReference type="GO" id="GO:0009055">
    <property type="term" value="F:electron transfer activity"/>
    <property type="evidence" value="ECO:0007669"/>
    <property type="project" value="InterPro"/>
</dbReference>
<dbReference type="GO" id="GO:0030313">
    <property type="term" value="C:cell envelope"/>
    <property type="evidence" value="ECO:0007669"/>
    <property type="project" value="UniProtKB-SubCell"/>
</dbReference>
<dbReference type="GO" id="GO:0020037">
    <property type="term" value="F:heme binding"/>
    <property type="evidence" value="ECO:0007669"/>
    <property type="project" value="InterPro"/>
</dbReference>
<protein>
    <submittedName>
        <fullName evidence="9">Cytochrome-c peroxidase</fullName>
        <ecNumber evidence="9">1.11.1.5</ecNumber>
    </submittedName>
</protein>
<keyword evidence="6 7" id="KW-0408">Iron</keyword>
<comment type="subcellular location">
    <subcellularLocation>
        <location evidence="1">Cell envelope</location>
    </subcellularLocation>
</comment>
<dbReference type="PANTHER" id="PTHR30600">
    <property type="entry name" value="CYTOCHROME C PEROXIDASE-RELATED"/>
    <property type="match status" value="1"/>
</dbReference>
<gene>
    <name evidence="9" type="ORF">JCM19538_928</name>
</gene>
<dbReference type="EMBL" id="BBNY01000090">
    <property type="protein sequence ID" value="GAL90870.1"/>
    <property type="molecule type" value="Genomic_DNA"/>
</dbReference>
<keyword evidence="9" id="KW-0575">Peroxidase</keyword>
<feature type="domain" description="Cytochrome c" evidence="8">
    <location>
        <begin position="394"/>
        <end position="536"/>
    </location>
</feature>
<evidence type="ECO:0000256" key="3">
    <source>
        <dbReference type="ARBA" id="ARBA00022723"/>
    </source>
</evidence>
<dbReference type="AlphaFoldDB" id="A0A098LVD3"/>
<dbReference type="GO" id="GO:0046872">
    <property type="term" value="F:metal ion binding"/>
    <property type="evidence" value="ECO:0007669"/>
    <property type="project" value="UniProtKB-KW"/>
</dbReference>
<dbReference type="Pfam" id="PF03150">
    <property type="entry name" value="CCP_MauG"/>
    <property type="match status" value="1"/>
</dbReference>
<sequence length="540" mass="61985">MSENKRIFKEVRKWYKYAEPFMIAFDNNNYLTINGPNLLIVHAEDYTEIKKIKPKSLQVVEELLYNEEGLNKEELELQLIFLRSRVPFMAHNHIIYKQKNKHYFKMIRDEIVTVATKGITGFDSPMQLNSTQESAHVYQSLWNILKIMEPAFGNTEIYHKILEEFKASKKLLFGSNFEDFDRYAFIKNHTNKQLQLLAEAFKVWKIDMAENAALNPYAENLFQKDFFNLNHFAPQGTPPISSERIALGKQLFNDKSLSGRGDMSCATCHVKEKAFTDGHKLGMGKNGIQLQRNTPTLSYAAYQRTFFYDGRGDGLEGQIVGVTNNENEFHIDLETLEEKVKNTPKYKIQFDSVYESKINSRNIRHAIATYIRSLSPFDSKFDQNMMGEENSLTTQEIKGFNLFMGKAACATCHFPPVFNGTVPPKFTESEFENLGITKTANFTHPILDDDPGLFYPYEVEERRGFFKTSTIRNVELTAPYMHNGAYNTLTDVLNFYNLGGGAGMGLEVPYQTLPSDELQLNTNDIEAIIAFMKTLTDAEY</sequence>
<reference evidence="10" key="1">
    <citation type="journal article" date="2014" name="Genome Announc.">
        <title>Draft Genome Sequence of Marine Flavobacterium Jejuia pallidilutea Strain 11shimoA1 and Pigmentation Mutants.</title>
        <authorList>
            <person name="Takatani N."/>
            <person name="Nakanishi M."/>
            <person name="Meirelles P."/>
            <person name="Mino S."/>
            <person name="Suda W."/>
            <person name="Oshima K."/>
            <person name="Hattori M."/>
            <person name="Ohkuma M."/>
            <person name="Hosokawa M."/>
            <person name="Miyashita K."/>
            <person name="Thompson F.L."/>
            <person name="Niwa A."/>
            <person name="Sawabe T."/>
            <person name="Sawabe T."/>
        </authorList>
    </citation>
    <scope>NUCLEOTIDE SEQUENCE [LARGE SCALE GENOMIC DNA]</scope>
    <source>
        <strain evidence="10">JCM 19538</strain>
    </source>
</reference>
<evidence type="ECO:0000256" key="4">
    <source>
        <dbReference type="ARBA" id="ARBA00022729"/>
    </source>
</evidence>
<dbReference type="RefSeq" id="WP_161785312.1">
    <property type="nucleotide sequence ID" value="NZ_BBNY01000090.1"/>
</dbReference>
<keyword evidence="2 7" id="KW-0349">Heme</keyword>
<dbReference type="GO" id="GO:0004130">
    <property type="term" value="F:cytochrome-c peroxidase activity"/>
    <property type="evidence" value="ECO:0007669"/>
    <property type="project" value="UniProtKB-EC"/>
</dbReference>
<keyword evidence="4" id="KW-0732">Signal</keyword>
<name>A0A098LVD3_9FLAO</name>
<evidence type="ECO:0000259" key="8">
    <source>
        <dbReference type="PROSITE" id="PS51007"/>
    </source>
</evidence>
<dbReference type="InterPro" id="IPR009056">
    <property type="entry name" value="Cyt_c-like_dom"/>
</dbReference>
<keyword evidence="10" id="KW-1185">Reference proteome</keyword>
<keyword evidence="5 9" id="KW-0560">Oxidoreductase</keyword>
<evidence type="ECO:0000256" key="6">
    <source>
        <dbReference type="ARBA" id="ARBA00023004"/>
    </source>
</evidence>
<dbReference type="InterPro" id="IPR036909">
    <property type="entry name" value="Cyt_c-like_dom_sf"/>
</dbReference>
<dbReference type="Proteomes" id="UP000030184">
    <property type="component" value="Unassembled WGS sequence"/>
</dbReference>
<dbReference type="EC" id="1.11.1.5" evidence="9"/>
<accession>A0A098LVD3</accession>
<evidence type="ECO:0000256" key="1">
    <source>
        <dbReference type="ARBA" id="ARBA00004196"/>
    </source>
</evidence>
<dbReference type="Gene3D" id="1.10.760.10">
    <property type="entry name" value="Cytochrome c-like domain"/>
    <property type="match status" value="2"/>
</dbReference>
<dbReference type="PANTHER" id="PTHR30600:SF10">
    <property type="entry name" value="BLL6722 PROTEIN"/>
    <property type="match status" value="1"/>
</dbReference>
<evidence type="ECO:0000313" key="10">
    <source>
        <dbReference type="Proteomes" id="UP000030184"/>
    </source>
</evidence>
<evidence type="ECO:0000256" key="7">
    <source>
        <dbReference type="PROSITE-ProRule" id="PRU00433"/>
    </source>
</evidence>
<keyword evidence="3 7" id="KW-0479">Metal-binding</keyword>
<evidence type="ECO:0000313" key="9">
    <source>
        <dbReference type="EMBL" id="GAL90870.1"/>
    </source>
</evidence>
<comment type="caution">
    <text evidence="9">The sequence shown here is derived from an EMBL/GenBank/DDBJ whole genome shotgun (WGS) entry which is preliminary data.</text>
</comment>
<dbReference type="PROSITE" id="PS51007">
    <property type="entry name" value="CYTC"/>
    <property type="match status" value="2"/>
</dbReference>
<feature type="domain" description="Cytochrome c" evidence="8">
    <location>
        <begin position="243"/>
        <end position="375"/>
    </location>
</feature>
<dbReference type="InterPro" id="IPR004852">
    <property type="entry name" value="Di-haem_cyt_c_peroxidsae"/>
</dbReference>
<evidence type="ECO:0000256" key="5">
    <source>
        <dbReference type="ARBA" id="ARBA00023002"/>
    </source>
</evidence>
<evidence type="ECO:0000256" key="2">
    <source>
        <dbReference type="ARBA" id="ARBA00022617"/>
    </source>
</evidence>
<organism evidence="9 10">
    <name type="scientific">Jejuia pallidilutea</name>
    <dbReference type="NCBI Taxonomy" id="504487"/>
    <lineage>
        <taxon>Bacteria</taxon>
        <taxon>Pseudomonadati</taxon>
        <taxon>Bacteroidota</taxon>
        <taxon>Flavobacteriia</taxon>
        <taxon>Flavobacteriales</taxon>
        <taxon>Flavobacteriaceae</taxon>
        <taxon>Jejuia</taxon>
    </lineage>
</organism>
<dbReference type="SUPFAM" id="SSF46626">
    <property type="entry name" value="Cytochrome c"/>
    <property type="match status" value="2"/>
</dbReference>
<dbReference type="InterPro" id="IPR051395">
    <property type="entry name" value="Cytochrome_c_Peroxidase/MauG"/>
</dbReference>